<evidence type="ECO:0008006" key="3">
    <source>
        <dbReference type="Google" id="ProtNLM"/>
    </source>
</evidence>
<evidence type="ECO:0000313" key="1">
    <source>
        <dbReference type="EMBL" id="EHB93406.1"/>
    </source>
</evidence>
<dbReference type="PATRIC" id="fig|742725.3.peg.199"/>
<accession>G5H5G7</accession>
<protein>
    <recommendedName>
        <fullName evidence="3">Gliding motility-associated lipoprotein GldH</fullName>
    </recommendedName>
</protein>
<dbReference type="AlphaFoldDB" id="G5H5G7"/>
<keyword evidence="2" id="KW-1185">Reference proteome</keyword>
<reference evidence="1 2" key="1">
    <citation type="submission" date="2011-08" db="EMBL/GenBank/DDBJ databases">
        <title>The Genome Sequence of Alistipes indistinctus YIT 12060.</title>
        <authorList>
            <consortium name="The Broad Institute Genome Sequencing Platform"/>
            <person name="Earl A."/>
            <person name="Ward D."/>
            <person name="Feldgarden M."/>
            <person name="Gevers D."/>
            <person name="Morotomi M."/>
            <person name="Young S.K."/>
            <person name="Zeng Q."/>
            <person name="Gargeya S."/>
            <person name="Fitzgerald M."/>
            <person name="Haas B."/>
            <person name="Abouelleil A."/>
            <person name="Alvarado L."/>
            <person name="Arachchi H.M."/>
            <person name="Berlin A."/>
            <person name="Brown A."/>
            <person name="Chapman S.B."/>
            <person name="Chen Z."/>
            <person name="Dunbar C."/>
            <person name="Freedman E."/>
            <person name="Gearin G."/>
            <person name="Gellesch M."/>
            <person name="Goldberg J."/>
            <person name="Griggs A."/>
            <person name="Gujja S."/>
            <person name="Heiman D."/>
            <person name="Howarth C."/>
            <person name="Larson L."/>
            <person name="Lui A."/>
            <person name="MacDonald P.J.P."/>
            <person name="Montmayeur A."/>
            <person name="Murphy C."/>
            <person name="Neiman D."/>
            <person name="Pearson M."/>
            <person name="Priest M."/>
            <person name="Roberts A."/>
            <person name="Saif S."/>
            <person name="Shea T."/>
            <person name="Shenoy N."/>
            <person name="Sisk P."/>
            <person name="Stolte C."/>
            <person name="Sykes S."/>
            <person name="Wortman J."/>
            <person name="Nusbaum C."/>
            <person name="Birren B."/>
        </authorList>
    </citation>
    <scope>NUCLEOTIDE SEQUENCE [LARGE SCALE GENOMIC DNA]</scope>
    <source>
        <strain evidence="1 2">YIT 12060</strain>
    </source>
</reference>
<dbReference type="eggNOG" id="ENOG5030R8M">
    <property type="taxonomic scope" value="Bacteria"/>
</dbReference>
<comment type="caution">
    <text evidence="1">The sequence shown here is derived from an EMBL/GenBank/DDBJ whole genome shotgun (WGS) entry which is preliminary data.</text>
</comment>
<proteinExistence type="predicted"/>
<dbReference type="OrthoDB" id="982482at2"/>
<dbReference type="STRING" id="742725.HMPREF9450_00177"/>
<dbReference type="Pfam" id="PF14109">
    <property type="entry name" value="GldH_lipo"/>
    <property type="match status" value="1"/>
</dbReference>
<dbReference type="HOGENOM" id="CLU_1559717_0_0_10"/>
<dbReference type="Proteomes" id="UP000006008">
    <property type="component" value="Unassembled WGS sequence"/>
</dbReference>
<evidence type="ECO:0000313" key="2">
    <source>
        <dbReference type="Proteomes" id="UP000006008"/>
    </source>
</evidence>
<organism evidence="1 2">
    <name type="scientific">Alistipes indistinctus YIT 12060</name>
    <dbReference type="NCBI Taxonomy" id="742725"/>
    <lineage>
        <taxon>Bacteria</taxon>
        <taxon>Pseudomonadati</taxon>
        <taxon>Bacteroidota</taxon>
        <taxon>Bacteroidia</taxon>
        <taxon>Bacteroidales</taxon>
        <taxon>Rikenellaceae</taxon>
        <taxon>Alistipes</taxon>
    </lineage>
</organism>
<dbReference type="InterPro" id="IPR020018">
    <property type="entry name" value="Motility-assoc_lipoprot_GldH"/>
</dbReference>
<sequence length="171" mass="18862">MARRTPPFRDTAYVRRTGQAANRYPSRLRRAAMACAAGCTVLATGCLSPLEIRVAETDPGGWGSPATVAYDNRDTLSERTLYVTARLRNNFGYDRLTLAVTTTTPDGYKWRDTVSIRAFDGVPEAGLFFDREQLVRTRTTFARPGRYLFTFSPVMPGGSIEGVAAVGIDIR</sequence>
<gene>
    <name evidence="1" type="ORF">HMPREF9450_00177</name>
</gene>
<dbReference type="EMBL" id="ADLD01000003">
    <property type="protein sequence ID" value="EHB93406.1"/>
    <property type="molecule type" value="Genomic_DNA"/>
</dbReference>
<name>G5H5G7_9BACT</name>